<dbReference type="InterPro" id="IPR045150">
    <property type="entry name" value="CYB561D1/2"/>
</dbReference>
<sequence length="165" mass="18339">MHAAFQTFVAGPVIFTGWYYGWKSAEELQTGHFIDPHQKMGLALLILYVAQLLVGIFVHWVKTPSPFGTGTRPPQNYFHGFLGLAIFVLAASQVHYGLFIEWAFALGGLHVVPASAKNAWIALVVIFWTLYLGGLALLPRQFKQERKGREVAVQSSQNSDTEHLG</sequence>
<keyword evidence="9" id="KW-0408">Iron</keyword>
<keyword evidence="5 11" id="KW-0812">Transmembrane</keyword>
<dbReference type="Gene3D" id="1.20.120.1770">
    <property type="match status" value="1"/>
</dbReference>
<keyword evidence="6" id="KW-0479">Metal-binding</keyword>
<dbReference type="Pfam" id="PF03188">
    <property type="entry name" value="Cytochrom_B561"/>
    <property type="match status" value="1"/>
</dbReference>
<dbReference type="Proteomes" id="UP001437256">
    <property type="component" value="Unassembled WGS sequence"/>
</dbReference>
<evidence type="ECO:0000256" key="2">
    <source>
        <dbReference type="ARBA" id="ARBA00004141"/>
    </source>
</evidence>
<feature type="transmembrane region" description="Helical" evidence="11">
    <location>
        <begin position="40"/>
        <end position="61"/>
    </location>
</feature>
<keyword evidence="3" id="KW-0813">Transport</keyword>
<keyword evidence="14" id="KW-1185">Reference proteome</keyword>
<evidence type="ECO:0000256" key="5">
    <source>
        <dbReference type="ARBA" id="ARBA00022692"/>
    </source>
</evidence>
<evidence type="ECO:0000256" key="10">
    <source>
        <dbReference type="ARBA" id="ARBA00023136"/>
    </source>
</evidence>
<proteinExistence type="predicted"/>
<keyword evidence="7" id="KW-0249">Electron transport</keyword>
<evidence type="ECO:0000259" key="12">
    <source>
        <dbReference type="PROSITE" id="PS50939"/>
    </source>
</evidence>
<comment type="caution">
    <text evidence="13">The sequence shown here is derived from an EMBL/GenBank/DDBJ whole genome shotgun (WGS) entry which is preliminary data.</text>
</comment>
<dbReference type="InterPro" id="IPR006593">
    <property type="entry name" value="Cyt_b561/ferric_Rdtase_TM"/>
</dbReference>
<evidence type="ECO:0000256" key="11">
    <source>
        <dbReference type="SAM" id="Phobius"/>
    </source>
</evidence>
<reference evidence="13 14" key="1">
    <citation type="submission" date="2024-05" db="EMBL/GenBank/DDBJ databases">
        <title>A draft genome resource for the thread blight pathogen Marasmius tenuissimus strain MS-2.</title>
        <authorList>
            <person name="Yulfo-Soto G.E."/>
            <person name="Baruah I.K."/>
            <person name="Amoako-Attah I."/>
            <person name="Bukari Y."/>
            <person name="Meinhardt L.W."/>
            <person name="Bailey B.A."/>
            <person name="Cohen S.P."/>
        </authorList>
    </citation>
    <scope>NUCLEOTIDE SEQUENCE [LARGE SCALE GENOMIC DNA]</scope>
    <source>
        <strain evidence="13 14">MS-2</strain>
    </source>
</reference>
<evidence type="ECO:0000256" key="4">
    <source>
        <dbReference type="ARBA" id="ARBA00022617"/>
    </source>
</evidence>
<keyword evidence="8 11" id="KW-1133">Transmembrane helix</keyword>
<keyword evidence="4" id="KW-0349">Heme</keyword>
<evidence type="ECO:0000313" key="14">
    <source>
        <dbReference type="Proteomes" id="UP001437256"/>
    </source>
</evidence>
<accession>A0ABR3A482</accession>
<protein>
    <recommendedName>
        <fullName evidence="12">Cytochrome b561 domain-containing protein</fullName>
    </recommendedName>
</protein>
<dbReference type="EMBL" id="JBBXMP010000019">
    <property type="protein sequence ID" value="KAL0068315.1"/>
    <property type="molecule type" value="Genomic_DNA"/>
</dbReference>
<dbReference type="PROSITE" id="PS50939">
    <property type="entry name" value="CYTOCHROME_B561"/>
    <property type="match status" value="1"/>
</dbReference>
<evidence type="ECO:0000256" key="3">
    <source>
        <dbReference type="ARBA" id="ARBA00022448"/>
    </source>
</evidence>
<evidence type="ECO:0000256" key="6">
    <source>
        <dbReference type="ARBA" id="ARBA00022723"/>
    </source>
</evidence>
<evidence type="ECO:0000256" key="1">
    <source>
        <dbReference type="ARBA" id="ARBA00001970"/>
    </source>
</evidence>
<organism evidence="13 14">
    <name type="scientific">Marasmius tenuissimus</name>
    <dbReference type="NCBI Taxonomy" id="585030"/>
    <lineage>
        <taxon>Eukaryota</taxon>
        <taxon>Fungi</taxon>
        <taxon>Dikarya</taxon>
        <taxon>Basidiomycota</taxon>
        <taxon>Agaricomycotina</taxon>
        <taxon>Agaricomycetes</taxon>
        <taxon>Agaricomycetidae</taxon>
        <taxon>Agaricales</taxon>
        <taxon>Marasmiineae</taxon>
        <taxon>Marasmiaceae</taxon>
        <taxon>Marasmius</taxon>
    </lineage>
</organism>
<keyword evidence="10 11" id="KW-0472">Membrane</keyword>
<name>A0ABR3A482_9AGAR</name>
<evidence type="ECO:0000313" key="13">
    <source>
        <dbReference type="EMBL" id="KAL0068315.1"/>
    </source>
</evidence>
<dbReference type="PANTHER" id="PTHR15422">
    <property type="entry name" value="OS05G0565100 PROTEIN"/>
    <property type="match status" value="1"/>
</dbReference>
<evidence type="ECO:0000256" key="7">
    <source>
        <dbReference type="ARBA" id="ARBA00022982"/>
    </source>
</evidence>
<comment type="subcellular location">
    <subcellularLocation>
        <location evidence="2">Membrane</location>
        <topology evidence="2">Multi-pass membrane protein</topology>
    </subcellularLocation>
</comment>
<evidence type="ECO:0000256" key="8">
    <source>
        <dbReference type="ARBA" id="ARBA00022989"/>
    </source>
</evidence>
<feature type="transmembrane region" description="Helical" evidence="11">
    <location>
        <begin position="81"/>
        <end position="99"/>
    </location>
</feature>
<evidence type="ECO:0000256" key="9">
    <source>
        <dbReference type="ARBA" id="ARBA00023004"/>
    </source>
</evidence>
<feature type="domain" description="Cytochrome b561" evidence="12">
    <location>
        <begin position="1"/>
        <end position="137"/>
    </location>
</feature>
<comment type="cofactor">
    <cofactor evidence="1">
        <name>heme b</name>
        <dbReference type="ChEBI" id="CHEBI:60344"/>
    </cofactor>
</comment>
<gene>
    <name evidence="13" type="ORF">AAF712_004702</name>
</gene>
<feature type="transmembrane region" description="Helical" evidence="11">
    <location>
        <begin position="119"/>
        <end position="138"/>
    </location>
</feature>